<dbReference type="InterPro" id="IPR000086">
    <property type="entry name" value="NUDIX_hydrolase_dom"/>
</dbReference>
<dbReference type="PANTHER" id="PTHR21340:SF0">
    <property type="entry name" value="BIS(5'-NUCLEOSYL)-TETRAPHOSPHATASE [ASYMMETRICAL]"/>
    <property type="match status" value="1"/>
</dbReference>
<keyword evidence="9" id="KW-1185">Reference proteome</keyword>
<proteinExistence type="inferred from homology"/>
<sequence length="148" mass="17399">MEKVKSCGFLIYRTQPQRSILLMKHPKRWDLPKGHVDEGESNLQCALRELQEETGIEERHLKIEDGFKFKERYIVQNKKTKKKKKLVIYLAELLEDVEIVPTEHEGYEWVEWNPPHSIQERTIDPLLAEVESWWQGKSQGDVVDAAST</sequence>
<evidence type="ECO:0000256" key="1">
    <source>
        <dbReference type="ARBA" id="ARBA00005582"/>
    </source>
</evidence>
<dbReference type="InterPro" id="IPR003565">
    <property type="entry name" value="Tetra_PHTase"/>
</dbReference>
<evidence type="ECO:0000256" key="4">
    <source>
        <dbReference type="ARBA" id="ARBA00022801"/>
    </source>
</evidence>
<evidence type="ECO:0000256" key="5">
    <source>
        <dbReference type="ARBA" id="ARBA00032644"/>
    </source>
</evidence>
<dbReference type="PRINTS" id="PR00502">
    <property type="entry name" value="NUDIXFAMILY"/>
</dbReference>
<dbReference type="Pfam" id="PF00293">
    <property type="entry name" value="NUDIX"/>
    <property type="match status" value="1"/>
</dbReference>
<dbReference type="AlphaFoldDB" id="A0A5B9PI86"/>
<dbReference type="STRING" id="980251.GCA_001642875_04957"/>
<dbReference type="RefSeq" id="WP_075082753.1">
    <property type="nucleotide sequence ID" value="NZ_LWSI01000007.1"/>
</dbReference>
<evidence type="ECO:0000313" key="9">
    <source>
        <dbReference type="Proteomes" id="UP000322214"/>
    </source>
</evidence>
<dbReference type="GO" id="GO:0000166">
    <property type="term" value="F:nucleotide binding"/>
    <property type="evidence" value="ECO:0007669"/>
    <property type="project" value="UniProtKB-KW"/>
</dbReference>
<dbReference type="OrthoDB" id="9816289at2"/>
<dbReference type="SUPFAM" id="SSF55811">
    <property type="entry name" value="Nudix"/>
    <property type="match status" value="1"/>
</dbReference>
<dbReference type="InterPro" id="IPR015797">
    <property type="entry name" value="NUDIX_hydrolase-like_dom_sf"/>
</dbReference>
<keyword evidence="3" id="KW-0547">Nucleotide-binding</keyword>
<keyword evidence="4 6" id="KW-0378">Hydrolase</keyword>
<name>A0A5B9PI86_9BACT</name>
<dbReference type="GO" id="GO:0004081">
    <property type="term" value="F:bis(5'-nucleosyl)-tetraphosphatase (asymmetrical) activity"/>
    <property type="evidence" value="ECO:0007669"/>
    <property type="project" value="TreeGrafter"/>
</dbReference>
<evidence type="ECO:0000256" key="3">
    <source>
        <dbReference type="ARBA" id="ARBA00022741"/>
    </source>
</evidence>
<feature type="domain" description="Nudix hydrolase" evidence="7">
    <location>
        <begin position="2"/>
        <end position="131"/>
    </location>
</feature>
<dbReference type="PANTHER" id="PTHR21340">
    <property type="entry name" value="DIADENOSINE 5,5-P1,P4-TETRAPHOSPHATE PYROPHOSPHOHYDROLASE MUTT"/>
    <property type="match status" value="1"/>
</dbReference>
<dbReference type="InterPro" id="IPR020084">
    <property type="entry name" value="NUDIX_hydrolase_CS"/>
</dbReference>
<gene>
    <name evidence="8" type="ORF">MFFC18_49080</name>
</gene>
<dbReference type="GO" id="GO:0006754">
    <property type="term" value="P:ATP biosynthetic process"/>
    <property type="evidence" value="ECO:0007669"/>
    <property type="project" value="TreeGrafter"/>
</dbReference>
<organism evidence="8 9">
    <name type="scientific">Mariniblastus fucicola</name>
    <dbReference type="NCBI Taxonomy" id="980251"/>
    <lineage>
        <taxon>Bacteria</taxon>
        <taxon>Pseudomonadati</taxon>
        <taxon>Planctomycetota</taxon>
        <taxon>Planctomycetia</taxon>
        <taxon>Pirellulales</taxon>
        <taxon>Pirellulaceae</taxon>
        <taxon>Mariniblastus</taxon>
    </lineage>
</organism>
<evidence type="ECO:0000256" key="6">
    <source>
        <dbReference type="RuleBase" id="RU003476"/>
    </source>
</evidence>
<evidence type="ECO:0000256" key="2">
    <source>
        <dbReference type="ARBA" id="ARBA00018911"/>
    </source>
</evidence>
<protein>
    <recommendedName>
        <fullName evidence="2">Bis(5'-nucleosyl)-tetraphosphatase [asymmetrical]</fullName>
    </recommendedName>
    <alternativeName>
        <fullName evidence="5">Diadenosine 5',5'''-P1,P4-tetraphosphate asymmetrical hydrolase</fullName>
    </alternativeName>
</protein>
<dbReference type="GO" id="GO:0006167">
    <property type="term" value="P:AMP biosynthetic process"/>
    <property type="evidence" value="ECO:0007669"/>
    <property type="project" value="TreeGrafter"/>
</dbReference>
<dbReference type="Gene3D" id="3.90.79.10">
    <property type="entry name" value="Nucleoside Triphosphate Pyrophosphohydrolase"/>
    <property type="match status" value="1"/>
</dbReference>
<accession>A0A5B9PI86</accession>
<evidence type="ECO:0000259" key="7">
    <source>
        <dbReference type="PROSITE" id="PS51462"/>
    </source>
</evidence>
<dbReference type="InterPro" id="IPR051325">
    <property type="entry name" value="Nudix_hydrolase_domain"/>
</dbReference>
<dbReference type="CDD" id="cd03428">
    <property type="entry name" value="NUDIX_Ap4A_Nudt2"/>
    <property type="match status" value="1"/>
</dbReference>
<dbReference type="PROSITE" id="PS00893">
    <property type="entry name" value="NUDIX_BOX"/>
    <property type="match status" value="1"/>
</dbReference>
<dbReference type="InterPro" id="IPR020476">
    <property type="entry name" value="Nudix_hydrolase"/>
</dbReference>
<dbReference type="Proteomes" id="UP000322214">
    <property type="component" value="Chromosome"/>
</dbReference>
<dbReference type="EMBL" id="CP042912">
    <property type="protein sequence ID" value="QEG24985.1"/>
    <property type="molecule type" value="Genomic_DNA"/>
</dbReference>
<dbReference type="PROSITE" id="PS51462">
    <property type="entry name" value="NUDIX"/>
    <property type="match status" value="1"/>
</dbReference>
<comment type="similarity">
    <text evidence="1 6">Belongs to the Nudix hydrolase family.</text>
</comment>
<evidence type="ECO:0000313" key="8">
    <source>
        <dbReference type="EMBL" id="QEG24985.1"/>
    </source>
</evidence>
<reference evidence="8 9" key="1">
    <citation type="submission" date="2019-08" db="EMBL/GenBank/DDBJ databases">
        <title>Deep-cultivation of Planctomycetes and their phenomic and genomic characterization uncovers novel biology.</title>
        <authorList>
            <person name="Wiegand S."/>
            <person name="Jogler M."/>
            <person name="Boedeker C."/>
            <person name="Pinto D."/>
            <person name="Vollmers J."/>
            <person name="Rivas-Marin E."/>
            <person name="Kohn T."/>
            <person name="Peeters S.H."/>
            <person name="Heuer A."/>
            <person name="Rast P."/>
            <person name="Oberbeckmann S."/>
            <person name="Bunk B."/>
            <person name="Jeske O."/>
            <person name="Meyerdierks A."/>
            <person name="Storesund J.E."/>
            <person name="Kallscheuer N."/>
            <person name="Luecker S."/>
            <person name="Lage O.M."/>
            <person name="Pohl T."/>
            <person name="Merkel B.J."/>
            <person name="Hornburger P."/>
            <person name="Mueller R.-W."/>
            <person name="Bruemmer F."/>
            <person name="Labrenz M."/>
            <person name="Spormann A.M."/>
            <person name="Op den Camp H."/>
            <person name="Overmann J."/>
            <person name="Amann R."/>
            <person name="Jetten M.S.M."/>
            <person name="Mascher T."/>
            <person name="Medema M.H."/>
            <person name="Devos D.P."/>
            <person name="Kaster A.-K."/>
            <person name="Ovreas L."/>
            <person name="Rohde M."/>
            <person name="Galperin M.Y."/>
            <person name="Jogler C."/>
        </authorList>
    </citation>
    <scope>NUCLEOTIDE SEQUENCE [LARGE SCALE GENOMIC DNA]</scope>
    <source>
        <strain evidence="8 9">FC18</strain>
    </source>
</reference>
<dbReference type="KEGG" id="mff:MFFC18_49080"/>